<proteinExistence type="inferred from homology"/>
<dbReference type="Proteomes" id="UP000824049">
    <property type="component" value="Unassembled WGS sequence"/>
</dbReference>
<feature type="transmembrane region" description="Helical" evidence="8">
    <location>
        <begin position="98"/>
        <end position="116"/>
    </location>
</feature>
<comment type="subcellular location">
    <subcellularLocation>
        <location evidence="8">Cell membrane</location>
        <topology evidence="8">Multi-pass membrane protein</topology>
    </subcellularLocation>
    <subcellularLocation>
        <location evidence="1">Endomembrane system</location>
        <topology evidence="1">Multi-pass membrane protein</topology>
    </subcellularLocation>
</comment>
<evidence type="ECO:0000256" key="2">
    <source>
        <dbReference type="ARBA" id="ARBA00022448"/>
    </source>
</evidence>
<comment type="similarity">
    <text evidence="8">Belongs to the NqrDE/RnfAE family.</text>
</comment>
<gene>
    <name evidence="8" type="primary">rnfE</name>
    <name evidence="9" type="ORF">H9968_05195</name>
</gene>
<evidence type="ECO:0000256" key="7">
    <source>
        <dbReference type="ARBA" id="ARBA00023136"/>
    </source>
</evidence>
<feature type="transmembrane region" description="Helical" evidence="8">
    <location>
        <begin position="72"/>
        <end position="92"/>
    </location>
</feature>
<keyword evidence="5 8" id="KW-0249">Electron transport</keyword>
<keyword evidence="2 8" id="KW-0813">Transport</keyword>
<keyword evidence="8" id="KW-1003">Cell membrane</keyword>
<comment type="subunit">
    <text evidence="8">The complex is composed of six subunits: RnfA, RnfB, RnfC, RnfD, RnfE and RnfG.</text>
</comment>
<reference evidence="9" key="1">
    <citation type="journal article" date="2021" name="PeerJ">
        <title>Extensive microbial diversity within the chicken gut microbiome revealed by metagenomics and culture.</title>
        <authorList>
            <person name="Gilroy R."/>
            <person name="Ravi A."/>
            <person name="Getino M."/>
            <person name="Pursley I."/>
            <person name="Horton D.L."/>
            <person name="Alikhan N.F."/>
            <person name="Baker D."/>
            <person name="Gharbi K."/>
            <person name="Hall N."/>
            <person name="Watson M."/>
            <person name="Adriaenssens E.M."/>
            <person name="Foster-Nyarko E."/>
            <person name="Jarju S."/>
            <person name="Secka A."/>
            <person name="Antonio M."/>
            <person name="Oren A."/>
            <person name="Chaudhuri R.R."/>
            <person name="La Ragione R."/>
            <person name="Hildebrand F."/>
            <person name="Pallen M.J."/>
        </authorList>
    </citation>
    <scope>NUCLEOTIDE SEQUENCE</scope>
    <source>
        <strain evidence="9">CHK179-28034</strain>
    </source>
</reference>
<name>A0A9D2EKD6_9FIRM</name>
<dbReference type="InterPro" id="IPR010968">
    <property type="entry name" value="RnfE"/>
</dbReference>
<accession>A0A9D2EKD6</accession>
<dbReference type="NCBIfam" id="NF009070">
    <property type="entry name" value="PRK12405.1"/>
    <property type="match status" value="1"/>
</dbReference>
<evidence type="ECO:0000313" key="9">
    <source>
        <dbReference type="EMBL" id="HIZ39314.1"/>
    </source>
</evidence>
<dbReference type="PIRSF" id="PIRSF006102">
    <property type="entry name" value="NQR_DE"/>
    <property type="match status" value="1"/>
</dbReference>
<dbReference type="GO" id="GO:0022900">
    <property type="term" value="P:electron transport chain"/>
    <property type="evidence" value="ECO:0007669"/>
    <property type="project" value="UniProtKB-UniRule"/>
</dbReference>
<dbReference type="PANTHER" id="PTHR30586">
    <property type="entry name" value="ELECTRON TRANSPORT COMPLEX PROTEIN RNFE"/>
    <property type="match status" value="1"/>
</dbReference>
<keyword evidence="7 8" id="KW-0472">Membrane</keyword>
<evidence type="ECO:0000256" key="3">
    <source>
        <dbReference type="ARBA" id="ARBA00022692"/>
    </source>
</evidence>
<evidence type="ECO:0000256" key="1">
    <source>
        <dbReference type="ARBA" id="ARBA00004127"/>
    </source>
</evidence>
<feature type="transmembrane region" description="Helical" evidence="8">
    <location>
        <begin position="40"/>
        <end position="60"/>
    </location>
</feature>
<feature type="transmembrane region" description="Helical" evidence="8">
    <location>
        <begin position="169"/>
        <end position="191"/>
    </location>
</feature>
<comment type="function">
    <text evidence="8">Part of a membrane-bound complex that couples electron transfer with translocation of ions across the membrane.</text>
</comment>
<dbReference type="Pfam" id="PF02508">
    <property type="entry name" value="Rnf-Nqr"/>
    <property type="match status" value="1"/>
</dbReference>
<keyword evidence="3 8" id="KW-0812">Transmembrane</keyword>
<dbReference type="HAMAP" id="MF_00478">
    <property type="entry name" value="RsxE_RnfE"/>
    <property type="match status" value="1"/>
</dbReference>
<comment type="caution">
    <text evidence="9">The sequence shown here is derived from an EMBL/GenBank/DDBJ whole genome shotgun (WGS) entry which is preliminary data.</text>
</comment>
<evidence type="ECO:0000256" key="6">
    <source>
        <dbReference type="ARBA" id="ARBA00022989"/>
    </source>
</evidence>
<dbReference type="AlphaFoldDB" id="A0A9D2EKD6"/>
<reference evidence="9" key="2">
    <citation type="submission" date="2021-04" db="EMBL/GenBank/DDBJ databases">
        <authorList>
            <person name="Gilroy R."/>
        </authorList>
    </citation>
    <scope>NUCLEOTIDE SEQUENCE</scope>
    <source>
        <strain evidence="9">CHK179-28034</strain>
    </source>
</reference>
<evidence type="ECO:0000313" key="10">
    <source>
        <dbReference type="Proteomes" id="UP000824049"/>
    </source>
</evidence>
<feature type="transmembrane region" description="Helical" evidence="8">
    <location>
        <begin position="128"/>
        <end position="149"/>
    </location>
</feature>
<keyword evidence="4 8" id="KW-1278">Translocase</keyword>
<keyword evidence="6 8" id="KW-1133">Transmembrane helix</keyword>
<dbReference type="GO" id="GO:0005886">
    <property type="term" value="C:plasma membrane"/>
    <property type="evidence" value="ECO:0007669"/>
    <property type="project" value="UniProtKB-SubCell"/>
</dbReference>
<evidence type="ECO:0000256" key="8">
    <source>
        <dbReference type="HAMAP-Rule" id="MF_00478"/>
    </source>
</evidence>
<dbReference type="NCBIfam" id="TIGR01948">
    <property type="entry name" value="rnfE"/>
    <property type="match status" value="1"/>
</dbReference>
<evidence type="ECO:0000256" key="5">
    <source>
        <dbReference type="ARBA" id="ARBA00022982"/>
    </source>
</evidence>
<evidence type="ECO:0000256" key="4">
    <source>
        <dbReference type="ARBA" id="ARBA00022967"/>
    </source>
</evidence>
<sequence length="240" mass="25591">MKNNPVERLVNGIIKENPTLVLTLGMCPTLAVTTSAINGIGMGLSTTAVLMFSNLVISLLRNFIPERVRIPGYIVVIASLVTIVQFLLQAYVPSVNDSLGVYIPLIVVNCIILGRAEAYAGKNGPVNSFFDGLGMGLGFTLSLTILGAFRELLGAGTIFGLTVLSESFYTPITIFILAPGAFFVLSCLVAIQNKIKNRKPKEPGQPKTSGGCGDCSQCTNSACGSRSFFDMTVDQKKDNE</sequence>
<dbReference type="InterPro" id="IPR003667">
    <property type="entry name" value="NqrDE/RnfAE"/>
</dbReference>
<dbReference type="GO" id="GO:0012505">
    <property type="term" value="C:endomembrane system"/>
    <property type="evidence" value="ECO:0007669"/>
    <property type="project" value="UniProtKB-SubCell"/>
</dbReference>
<dbReference type="PANTHER" id="PTHR30586:SF0">
    <property type="entry name" value="ION-TRANSLOCATING OXIDOREDUCTASE COMPLEX SUBUNIT E"/>
    <property type="match status" value="1"/>
</dbReference>
<organism evidence="9 10">
    <name type="scientific">Candidatus Anaerobutyricum stercoris</name>
    <dbReference type="NCBI Taxonomy" id="2838457"/>
    <lineage>
        <taxon>Bacteria</taxon>
        <taxon>Bacillati</taxon>
        <taxon>Bacillota</taxon>
        <taxon>Clostridia</taxon>
        <taxon>Lachnospirales</taxon>
        <taxon>Lachnospiraceae</taxon>
        <taxon>Anaerobutyricum</taxon>
    </lineage>
</organism>
<dbReference type="EMBL" id="DXBR01000049">
    <property type="protein sequence ID" value="HIZ39314.1"/>
    <property type="molecule type" value="Genomic_DNA"/>
</dbReference>
<protein>
    <recommendedName>
        <fullName evidence="8">Ion-translocating oxidoreductase complex subunit E</fullName>
        <ecNumber evidence="8">7.-.-.-</ecNumber>
    </recommendedName>
    <alternativeName>
        <fullName evidence="8">Rnf electron transport complex subunit E</fullName>
    </alternativeName>
</protein>
<dbReference type="EC" id="7.-.-.-" evidence="8"/>